<protein>
    <submittedName>
        <fullName evidence="1">Uncharacterized protein</fullName>
    </submittedName>
</protein>
<name>A0A8S1VBH5_PAROT</name>
<evidence type="ECO:0000313" key="2">
    <source>
        <dbReference type="Proteomes" id="UP000683925"/>
    </source>
</evidence>
<dbReference type="EMBL" id="CAJJDP010000060">
    <property type="protein sequence ID" value="CAD8173369.1"/>
    <property type="molecule type" value="Genomic_DNA"/>
</dbReference>
<sequence>MDLLMPILNGLVSNINHQRYCIKNELDELKIIAILDMKMKMSKKVVEPLDLMPSLLNL</sequence>
<accession>A0A8S1VBH5</accession>
<gene>
    <name evidence="1" type="ORF">POCTA_138.1.T0610288</name>
</gene>
<reference evidence="1" key="1">
    <citation type="submission" date="2021-01" db="EMBL/GenBank/DDBJ databases">
        <authorList>
            <consortium name="Genoscope - CEA"/>
            <person name="William W."/>
        </authorList>
    </citation>
    <scope>NUCLEOTIDE SEQUENCE</scope>
</reference>
<dbReference type="AlphaFoldDB" id="A0A8S1VBH5"/>
<evidence type="ECO:0000313" key="1">
    <source>
        <dbReference type="EMBL" id="CAD8173369.1"/>
    </source>
</evidence>
<organism evidence="1 2">
    <name type="scientific">Paramecium octaurelia</name>
    <dbReference type="NCBI Taxonomy" id="43137"/>
    <lineage>
        <taxon>Eukaryota</taxon>
        <taxon>Sar</taxon>
        <taxon>Alveolata</taxon>
        <taxon>Ciliophora</taxon>
        <taxon>Intramacronucleata</taxon>
        <taxon>Oligohymenophorea</taxon>
        <taxon>Peniculida</taxon>
        <taxon>Parameciidae</taxon>
        <taxon>Paramecium</taxon>
    </lineage>
</organism>
<proteinExistence type="predicted"/>
<keyword evidence="2" id="KW-1185">Reference proteome</keyword>
<comment type="caution">
    <text evidence="1">The sequence shown here is derived from an EMBL/GenBank/DDBJ whole genome shotgun (WGS) entry which is preliminary data.</text>
</comment>
<dbReference type="Proteomes" id="UP000683925">
    <property type="component" value="Unassembled WGS sequence"/>
</dbReference>